<protein>
    <submittedName>
        <fullName evidence="2">Uncharacterized protein</fullName>
    </submittedName>
</protein>
<organism evidence="2 3">
    <name type="scientific">Daphnia pulex</name>
    <name type="common">Water flea</name>
    <dbReference type="NCBI Taxonomy" id="6669"/>
    <lineage>
        <taxon>Eukaryota</taxon>
        <taxon>Metazoa</taxon>
        <taxon>Ecdysozoa</taxon>
        <taxon>Arthropoda</taxon>
        <taxon>Crustacea</taxon>
        <taxon>Branchiopoda</taxon>
        <taxon>Diplostraca</taxon>
        <taxon>Cladocera</taxon>
        <taxon>Anomopoda</taxon>
        <taxon>Daphniidae</taxon>
        <taxon>Daphnia</taxon>
    </lineage>
</organism>
<evidence type="ECO:0000313" key="3">
    <source>
        <dbReference type="Proteomes" id="UP000000305"/>
    </source>
</evidence>
<sequence>MKAAVVLTILLATFIATIVSEEQLENNELSEDLIPDLFTEGQRLRFYRFRTIQLVRNKETVPAKPASGFSGYRPGYGAFRGRRSSSQTENL</sequence>
<proteinExistence type="predicted"/>
<dbReference type="KEGG" id="dpx:DAPPUDRAFT_303669"/>
<dbReference type="InParanoid" id="E9GHQ2"/>
<evidence type="ECO:0000256" key="1">
    <source>
        <dbReference type="SAM" id="SignalP"/>
    </source>
</evidence>
<reference evidence="2 3" key="1">
    <citation type="journal article" date="2011" name="Science">
        <title>The ecoresponsive genome of Daphnia pulex.</title>
        <authorList>
            <person name="Colbourne J.K."/>
            <person name="Pfrender M.E."/>
            <person name="Gilbert D."/>
            <person name="Thomas W.K."/>
            <person name="Tucker A."/>
            <person name="Oakley T.H."/>
            <person name="Tokishita S."/>
            <person name="Aerts A."/>
            <person name="Arnold G.J."/>
            <person name="Basu M.K."/>
            <person name="Bauer D.J."/>
            <person name="Caceres C.E."/>
            <person name="Carmel L."/>
            <person name="Casola C."/>
            <person name="Choi J.H."/>
            <person name="Detter J.C."/>
            <person name="Dong Q."/>
            <person name="Dusheyko S."/>
            <person name="Eads B.D."/>
            <person name="Frohlich T."/>
            <person name="Geiler-Samerotte K.A."/>
            <person name="Gerlach D."/>
            <person name="Hatcher P."/>
            <person name="Jogdeo S."/>
            <person name="Krijgsveld J."/>
            <person name="Kriventseva E.V."/>
            <person name="Kultz D."/>
            <person name="Laforsch C."/>
            <person name="Lindquist E."/>
            <person name="Lopez J."/>
            <person name="Manak J.R."/>
            <person name="Muller J."/>
            <person name="Pangilinan J."/>
            <person name="Patwardhan R.P."/>
            <person name="Pitluck S."/>
            <person name="Pritham E.J."/>
            <person name="Rechtsteiner A."/>
            <person name="Rho M."/>
            <person name="Rogozin I.B."/>
            <person name="Sakarya O."/>
            <person name="Salamov A."/>
            <person name="Schaack S."/>
            <person name="Shapiro H."/>
            <person name="Shiga Y."/>
            <person name="Skalitzky C."/>
            <person name="Smith Z."/>
            <person name="Souvorov A."/>
            <person name="Sung W."/>
            <person name="Tang Z."/>
            <person name="Tsuchiya D."/>
            <person name="Tu H."/>
            <person name="Vos H."/>
            <person name="Wang M."/>
            <person name="Wolf Y.I."/>
            <person name="Yamagata H."/>
            <person name="Yamada T."/>
            <person name="Ye Y."/>
            <person name="Shaw J.R."/>
            <person name="Andrews J."/>
            <person name="Crease T.J."/>
            <person name="Tang H."/>
            <person name="Lucas S.M."/>
            <person name="Robertson H.M."/>
            <person name="Bork P."/>
            <person name="Koonin E.V."/>
            <person name="Zdobnov E.M."/>
            <person name="Grigoriev I.V."/>
            <person name="Lynch M."/>
            <person name="Boore J.L."/>
        </authorList>
    </citation>
    <scope>NUCLEOTIDE SEQUENCE [LARGE SCALE GENOMIC DNA]</scope>
</reference>
<keyword evidence="1" id="KW-0732">Signal</keyword>
<keyword evidence="3" id="KW-1185">Reference proteome</keyword>
<name>E9GHQ2_DAPPU</name>
<gene>
    <name evidence="2" type="ORF">DAPPUDRAFT_303669</name>
</gene>
<dbReference type="Proteomes" id="UP000000305">
    <property type="component" value="Unassembled WGS sequence"/>
</dbReference>
<feature type="signal peptide" evidence="1">
    <location>
        <begin position="1"/>
        <end position="20"/>
    </location>
</feature>
<accession>E9GHQ2</accession>
<dbReference type="HOGENOM" id="CLU_2429286_0_0_1"/>
<dbReference type="AlphaFoldDB" id="E9GHQ2"/>
<evidence type="ECO:0000313" key="2">
    <source>
        <dbReference type="EMBL" id="EFX81014.1"/>
    </source>
</evidence>
<dbReference type="EMBL" id="GL732545">
    <property type="protein sequence ID" value="EFX81014.1"/>
    <property type="molecule type" value="Genomic_DNA"/>
</dbReference>
<feature type="chain" id="PRO_5003237040" evidence="1">
    <location>
        <begin position="21"/>
        <end position="91"/>
    </location>
</feature>